<evidence type="ECO:0000256" key="3">
    <source>
        <dbReference type="ARBA" id="ARBA00023027"/>
    </source>
</evidence>
<dbReference type="SUPFAM" id="SSF48179">
    <property type="entry name" value="6-phosphogluconate dehydrogenase C-terminal domain-like"/>
    <property type="match status" value="1"/>
</dbReference>
<feature type="domain" description="UDP-glucose/GDP-mannose dehydrogenase C-terminal" evidence="5">
    <location>
        <begin position="322"/>
        <end position="426"/>
    </location>
</feature>
<dbReference type="GO" id="GO:0016616">
    <property type="term" value="F:oxidoreductase activity, acting on the CH-OH group of donors, NAD or NADP as acceptor"/>
    <property type="evidence" value="ECO:0007669"/>
    <property type="project" value="InterPro"/>
</dbReference>
<dbReference type="GO" id="GO:0000271">
    <property type="term" value="P:polysaccharide biosynthetic process"/>
    <property type="evidence" value="ECO:0007669"/>
    <property type="project" value="InterPro"/>
</dbReference>
<dbReference type="Pfam" id="PF00984">
    <property type="entry name" value="UDPG_MGDP_dh"/>
    <property type="match status" value="1"/>
</dbReference>
<evidence type="ECO:0000259" key="5">
    <source>
        <dbReference type="SMART" id="SM00984"/>
    </source>
</evidence>
<dbReference type="InterPro" id="IPR001732">
    <property type="entry name" value="UDP-Glc/GDP-Man_DH_N"/>
</dbReference>
<dbReference type="PIRSF" id="PIRSF500136">
    <property type="entry name" value="UDP_ManNAc_DH"/>
    <property type="match status" value="1"/>
</dbReference>
<dbReference type="RefSeq" id="WP_004616090.1">
    <property type="nucleotide sequence ID" value="NZ_ACXX02000001.1"/>
</dbReference>
<dbReference type="PANTHER" id="PTHR43491:SF2">
    <property type="entry name" value="UDP-N-ACETYL-D-MANNOSAMINE DEHYDROGENASE"/>
    <property type="match status" value="1"/>
</dbReference>
<reference evidence="6" key="2">
    <citation type="submission" date="2011-01" db="EMBL/GenBank/DDBJ databases">
        <title>The Non-contiguous Finished genome of Clostridium papyrosolvens.</title>
        <authorList>
            <person name="Lucas S."/>
            <person name="Copeland A."/>
            <person name="Lapidus A."/>
            <person name="Cheng J.-F."/>
            <person name="Goodwin L."/>
            <person name="Pitluck S."/>
            <person name="Misra M."/>
            <person name="Chertkov O."/>
            <person name="Detter J.C."/>
            <person name="Han C."/>
            <person name="Tapia R."/>
            <person name="Land M."/>
            <person name="Hauser L."/>
            <person name="Kyrpides N."/>
            <person name="Ivanova N."/>
            <person name="Pagani I."/>
            <person name="Mouttaki H."/>
            <person name="He Z."/>
            <person name="Zhou J."/>
            <person name="Hemme C.L."/>
            <person name="Woyke T."/>
        </authorList>
    </citation>
    <scope>NUCLEOTIDE SEQUENCE [LARGE SCALE GENOMIC DNA]</scope>
    <source>
        <strain evidence="6">DSM 2782</strain>
    </source>
</reference>
<evidence type="ECO:0000313" key="7">
    <source>
        <dbReference type="Proteomes" id="UP000003860"/>
    </source>
</evidence>
<name>F1T7H2_9FIRM</name>
<dbReference type="AlphaFoldDB" id="F1T7H2"/>
<keyword evidence="2" id="KW-0560">Oxidoreductase</keyword>
<dbReference type="OrthoDB" id="9803238at2"/>
<sequence length="439" mass="48737">MSLYENILNRKEKIAVIGLGYVGLPLAIAFSKRASVIGYDISIDKIELYKKGIDPTKEVGDDGIKNSAVEFTSDETRLKEAGFLIISVPTPVKSDHTPNLNPVEMASRLVGRNLAKGTIVVYESTVYPGVTEEICIPILEKESGMKCGEDFKVGYSPERINPGDKTHRLENIIKIVSGIDEDALDTIAKVYAMVIKAGVYPAETIKVAEAAKVIENSQRDINIAFMNEISMVFNKMNINTKSVLEAAGTKWNFLKFSPGLVGGHCIGVDPYYFTYKAEQLGYHSQIILSGRRINDVMGKYIVENLIKNMIRADLPVRNSKVAILGFTFKENCPDTRNTRVIDIVESLGEYGITPVVSDPEADALEAIQEYGIALTPIEDIRDMDAVILAVSHNSFLQLSKTDFDRMFKTDVKENKVIVDVKGVLSINEFVNPEYIYWSL</sequence>
<evidence type="ECO:0000256" key="2">
    <source>
        <dbReference type="ARBA" id="ARBA00023002"/>
    </source>
</evidence>
<evidence type="ECO:0000256" key="1">
    <source>
        <dbReference type="ARBA" id="ARBA00006601"/>
    </source>
</evidence>
<dbReference type="GO" id="GO:0016628">
    <property type="term" value="F:oxidoreductase activity, acting on the CH-CH group of donors, NAD or NADP as acceptor"/>
    <property type="evidence" value="ECO:0007669"/>
    <property type="project" value="InterPro"/>
</dbReference>
<dbReference type="PANTHER" id="PTHR43491">
    <property type="entry name" value="UDP-N-ACETYL-D-MANNOSAMINE DEHYDROGENASE"/>
    <property type="match status" value="1"/>
</dbReference>
<evidence type="ECO:0000256" key="4">
    <source>
        <dbReference type="PIRNR" id="PIRNR000124"/>
    </source>
</evidence>
<dbReference type="InterPro" id="IPR014026">
    <property type="entry name" value="UDP-Glc/GDP-Man_DH_dimer"/>
</dbReference>
<accession>F1T7H2</accession>
<dbReference type="STRING" id="588581.Cpap_3853"/>
<dbReference type="InterPro" id="IPR014027">
    <property type="entry name" value="UDP-Glc/GDP-Man_DH_C"/>
</dbReference>
<dbReference type="SUPFAM" id="SSF52413">
    <property type="entry name" value="UDP-glucose/GDP-mannose dehydrogenase C-terminal domain"/>
    <property type="match status" value="1"/>
</dbReference>
<dbReference type="SUPFAM" id="SSF51735">
    <property type="entry name" value="NAD(P)-binding Rossmann-fold domains"/>
    <property type="match status" value="1"/>
</dbReference>
<dbReference type="GO" id="GO:0051287">
    <property type="term" value="F:NAD binding"/>
    <property type="evidence" value="ECO:0007669"/>
    <property type="project" value="InterPro"/>
</dbReference>
<keyword evidence="3" id="KW-0520">NAD</keyword>
<dbReference type="InterPro" id="IPR017476">
    <property type="entry name" value="UDP-Glc/GDP-Man"/>
</dbReference>
<dbReference type="PIRSF" id="PIRSF000124">
    <property type="entry name" value="UDPglc_GDPman_dh"/>
    <property type="match status" value="1"/>
</dbReference>
<comment type="similarity">
    <text evidence="1 4">Belongs to the UDP-glucose/GDP-mannose dehydrogenase family.</text>
</comment>
<dbReference type="InterPro" id="IPR008927">
    <property type="entry name" value="6-PGluconate_DH-like_C_sf"/>
</dbReference>
<protein>
    <submittedName>
        <fullName evidence="6">Nucleotide sugar dehydrogenase</fullName>
    </submittedName>
</protein>
<reference evidence="6" key="1">
    <citation type="submission" date="2009-07" db="EMBL/GenBank/DDBJ databases">
        <authorList>
            <consortium name="US DOE Joint Genome Institute (JGI-PGF)"/>
            <person name="Lucas S."/>
            <person name="Copeland A."/>
            <person name="Lapidus A."/>
            <person name="Glavina del Rio T."/>
            <person name="Tice H."/>
            <person name="Bruce D."/>
            <person name="Goodwin L."/>
            <person name="Pitluck S."/>
            <person name="Larimer F."/>
            <person name="Land M.L."/>
            <person name="Mouttaki H."/>
            <person name="He Z."/>
            <person name="Zhou J."/>
            <person name="Hemme C.L."/>
        </authorList>
    </citation>
    <scope>NUCLEOTIDE SEQUENCE [LARGE SCALE GENOMIC DNA]</scope>
    <source>
        <strain evidence="6">DSM 2782</strain>
    </source>
</reference>
<dbReference type="Gene3D" id="3.40.50.720">
    <property type="entry name" value="NAD(P)-binding Rossmann-like Domain"/>
    <property type="match status" value="2"/>
</dbReference>
<dbReference type="InterPro" id="IPR028359">
    <property type="entry name" value="UDP_ManNAc/GlcNAc_DH"/>
</dbReference>
<dbReference type="EMBL" id="ACXX02000001">
    <property type="protein sequence ID" value="EGD49420.1"/>
    <property type="molecule type" value="Genomic_DNA"/>
</dbReference>
<gene>
    <name evidence="6" type="ORF">Cpap_3853</name>
</gene>
<dbReference type="InterPro" id="IPR036220">
    <property type="entry name" value="UDP-Glc/GDP-Man_DH_C_sf"/>
</dbReference>
<comment type="caution">
    <text evidence="6">The sequence shown here is derived from an EMBL/GenBank/DDBJ whole genome shotgun (WGS) entry which is preliminary data.</text>
</comment>
<keyword evidence="7" id="KW-1185">Reference proteome</keyword>
<dbReference type="SMART" id="SM00984">
    <property type="entry name" value="UDPG_MGDP_dh_C"/>
    <property type="match status" value="1"/>
</dbReference>
<dbReference type="eggNOG" id="COG0677">
    <property type="taxonomic scope" value="Bacteria"/>
</dbReference>
<dbReference type="Pfam" id="PF03720">
    <property type="entry name" value="UDPG_MGDP_dh_C"/>
    <property type="match status" value="1"/>
</dbReference>
<organism evidence="6 7">
    <name type="scientific">Ruminiclostridium papyrosolvens DSM 2782</name>
    <dbReference type="NCBI Taxonomy" id="588581"/>
    <lineage>
        <taxon>Bacteria</taxon>
        <taxon>Bacillati</taxon>
        <taxon>Bacillota</taxon>
        <taxon>Clostridia</taxon>
        <taxon>Eubacteriales</taxon>
        <taxon>Oscillospiraceae</taxon>
        <taxon>Ruminiclostridium</taxon>
    </lineage>
</organism>
<dbReference type="InterPro" id="IPR036291">
    <property type="entry name" value="NAD(P)-bd_dom_sf"/>
</dbReference>
<dbReference type="Pfam" id="PF03721">
    <property type="entry name" value="UDPG_MGDP_dh_N"/>
    <property type="match status" value="1"/>
</dbReference>
<dbReference type="Proteomes" id="UP000003860">
    <property type="component" value="Unassembled WGS sequence"/>
</dbReference>
<proteinExistence type="inferred from homology"/>
<evidence type="ECO:0000313" key="6">
    <source>
        <dbReference type="EMBL" id="EGD49420.1"/>
    </source>
</evidence>
<dbReference type="NCBIfam" id="TIGR03026">
    <property type="entry name" value="NDP-sugDHase"/>
    <property type="match status" value="1"/>
</dbReference>